<evidence type="ECO:0000313" key="2">
    <source>
        <dbReference type="Proteomes" id="UP000015620"/>
    </source>
</evidence>
<reference evidence="1 2" key="1">
    <citation type="journal article" date="2013" name="PLoS ONE">
        <title>Genome-Wide Relatedness of Treponema pedis, from Gingiva and Necrotic Skin Lesions of Pigs, with the Human Oral Pathogen Treponema denticola.</title>
        <authorList>
            <person name="Svartstrom O."/>
            <person name="Mushtaq M."/>
            <person name="Pringle M."/>
            <person name="Segerman B."/>
        </authorList>
    </citation>
    <scope>NUCLEOTIDE SEQUENCE [LARGE SCALE GENOMIC DNA]</scope>
    <source>
        <strain evidence="1">T A4</strain>
    </source>
</reference>
<dbReference type="HOGENOM" id="CLU_219162_0_0_12"/>
<protein>
    <submittedName>
        <fullName evidence="1">Uncharacterized protein</fullName>
    </submittedName>
</protein>
<evidence type="ECO:0000313" key="1">
    <source>
        <dbReference type="EMBL" id="AGT43577.1"/>
    </source>
</evidence>
<gene>
    <name evidence="1" type="ORF">TPE_1081</name>
</gene>
<dbReference type="AlphaFoldDB" id="S5ZLY8"/>
<accession>S5ZLY8</accession>
<keyword evidence="2" id="KW-1185">Reference proteome</keyword>
<dbReference type="Proteomes" id="UP000015620">
    <property type="component" value="Chromosome"/>
</dbReference>
<proteinExistence type="predicted"/>
<dbReference type="EMBL" id="CP004120">
    <property type="protein sequence ID" value="AGT43577.1"/>
    <property type="molecule type" value="Genomic_DNA"/>
</dbReference>
<name>S5ZLY8_9SPIR</name>
<organism evidence="1 2">
    <name type="scientific">Treponema pedis str. T A4</name>
    <dbReference type="NCBI Taxonomy" id="1291379"/>
    <lineage>
        <taxon>Bacteria</taxon>
        <taxon>Pseudomonadati</taxon>
        <taxon>Spirochaetota</taxon>
        <taxon>Spirochaetia</taxon>
        <taxon>Spirochaetales</taxon>
        <taxon>Treponemataceae</taxon>
        <taxon>Treponema</taxon>
    </lineage>
</organism>
<dbReference type="PATRIC" id="fig|1291379.3.peg.1079"/>
<sequence length="41" mass="4679">MYAVFHCVAKRRKFCNPQNLKILAVAEFIGRLILDNADSIV</sequence>
<dbReference type="KEGG" id="tped:TPE_1081"/>